<keyword evidence="4" id="KW-1185">Reference proteome</keyword>
<evidence type="ECO:0000313" key="4">
    <source>
        <dbReference type="Proteomes" id="UP000272942"/>
    </source>
</evidence>
<name>A0A183AI15_9TREM</name>
<evidence type="ECO:0000256" key="1">
    <source>
        <dbReference type="ARBA" id="ARBA00022837"/>
    </source>
</evidence>
<dbReference type="Pfam" id="PF13499">
    <property type="entry name" value="EF-hand_7"/>
    <property type="match status" value="1"/>
</dbReference>
<dbReference type="AlphaFoldDB" id="A0A183AI15"/>
<evidence type="ECO:0000313" key="5">
    <source>
        <dbReference type="WBParaSite" id="ECPE_0000661301-mRNA-1"/>
    </source>
</evidence>
<dbReference type="InterPro" id="IPR002048">
    <property type="entry name" value="EF_hand_dom"/>
</dbReference>
<proteinExistence type="predicted"/>
<dbReference type="PROSITE" id="PS00018">
    <property type="entry name" value="EF_HAND_1"/>
    <property type="match status" value="1"/>
</dbReference>
<reference evidence="5" key="1">
    <citation type="submission" date="2016-06" db="UniProtKB">
        <authorList>
            <consortium name="WormBaseParasite"/>
        </authorList>
    </citation>
    <scope>IDENTIFICATION</scope>
</reference>
<dbReference type="SMART" id="SM00054">
    <property type="entry name" value="EFh"/>
    <property type="match status" value="2"/>
</dbReference>
<evidence type="ECO:0000259" key="2">
    <source>
        <dbReference type="PROSITE" id="PS50222"/>
    </source>
</evidence>
<dbReference type="InterPro" id="IPR011992">
    <property type="entry name" value="EF-hand-dom_pair"/>
</dbReference>
<reference evidence="3 4" key="2">
    <citation type="submission" date="2018-11" db="EMBL/GenBank/DDBJ databases">
        <authorList>
            <consortium name="Pathogen Informatics"/>
        </authorList>
    </citation>
    <scope>NUCLEOTIDE SEQUENCE [LARGE SCALE GENOMIC DNA]</scope>
    <source>
        <strain evidence="3 4">Egypt</strain>
    </source>
</reference>
<feature type="domain" description="EF-hand" evidence="2">
    <location>
        <begin position="2"/>
        <end position="37"/>
    </location>
</feature>
<protein>
    <submittedName>
        <fullName evidence="5">Calcium-binding protein</fullName>
    </submittedName>
</protein>
<dbReference type="InterPro" id="IPR018247">
    <property type="entry name" value="EF_Hand_1_Ca_BS"/>
</dbReference>
<dbReference type="PROSITE" id="PS50222">
    <property type="entry name" value="EF_HAND_2"/>
    <property type="match status" value="2"/>
</dbReference>
<dbReference type="SUPFAM" id="SSF47473">
    <property type="entry name" value="EF-hand"/>
    <property type="match status" value="1"/>
</dbReference>
<sequence>MPSLAEVKELLKVLDKNGDMKVSVEELHSFLSTEKCTLDKAKVEAFIKANDKNQDGKLDLNELAAILAH</sequence>
<evidence type="ECO:0000313" key="3">
    <source>
        <dbReference type="EMBL" id="VDP78803.1"/>
    </source>
</evidence>
<gene>
    <name evidence="3" type="ORF">ECPE_LOCUS6600</name>
</gene>
<dbReference type="Proteomes" id="UP000272942">
    <property type="component" value="Unassembled WGS sequence"/>
</dbReference>
<organism evidence="5">
    <name type="scientific">Echinostoma caproni</name>
    <dbReference type="NCBI Taxonomy" id="27848"/>
    <lineage>
        <taxon>Eukaryota</taxon>
        <taxon>Metazoa</taxon>
        <taxon>Spiralia</taxon>
        <taxon>Lophotrochozoa</taxon>
        <taxon>Platyhelminthes</taxon>
        <taxon>Trematoda</taxon>
        <taxon>Digenea</taxon>
        <taxon>Plagiorchiida</taxon>
        <taxon>Echinostomata</taxon>
        <taxon>Echinostomatoidea</taxon>
        <taxon>Echinostomatidae</taxon>
        <taxon>Echinostoma</taxon>
    </lineage>
</organism>
<dbReference type="GO" id="GO:0005509">
    <property type="term" value="F:calcium ion binding"/>
    <property type="evidence" value="ECO:0007669"/>
    <property type="project" value="InterPro"/>
</dbReference>
<dbReference type="Gene3D" id="1.10.238.10">
    <property type="entry name" value="EF-hand"/>
    <property type="match status" value="1"/>
</dbReference>
<feature type="domain" description="EF-hand" evidence="2">
    <location>
        <begin position="38"/>
        <end position="69"/>
    </location>
</feature>
<accession>A0A183AI15</accession>
<dbReference type="WBParaSite" id="ECPE_0000661301-mRNA-1">
    <property type="protein sequence ID" value="ECPE_0000661301-mRNA-1"/>
    <property type="gene ID" value="ECPE_0000661301"/>
</dbReference>
<dbReference type="EMBL" id="UZAN01043616">
    <property type="protein sequence ID" value="VDP78803.1"/>
    <property type="molecule type" value="Genomic_DNA"/>
</dbReference>
<dbReference type="CDD" id="cd00051">
    <property type="entry name" value="EFh"/>
    <property type="match status" value="1"/>
</dbReference>
<keyword evidence="1" id="KW-0106">Calcium</keyword>
<dbReference type="OrthoDB" id="26525at2759"/>